<dbReference type="InterPro" id="IPR041492">
    <property type="entry name" value="HAD_2"/>
</dbReference>
<dbReference type="CDD" id="cd07505">
    <property type="entry name" value="HAD_BPGM-like"/>
    <property type="match status" value="1"/>
</dbReference>
<evidence type="ECO:0000313" key="6">
    <source>
        <dbReference type="EMBL" id="RJL51221.1"/>
    </source>
</evidence>
<sequence>MKTTAGLLFDLDGTLLDTDRLHLAAFNELLADFGQSVTIDYYNEKIMGAPMDQITFDLFPNLPPEHRYELGERKEALFRKQLTGPLEGRPGVTELFEWAQDRSIGIAVVTNAPRESAIMMLKGLHLLESVDHLLIGAELPRSKPDPYPYVEAMRLLGVGRENALAFEDSGPGIQSAAAAGVFTFGMTGALDEAALLKYGASAAIPDFKDDKLTVMLSKLSA</sequence>
<dbReference type="GO" id="GO:0003824">
    <property type="term" value="F:catalytic activity"/>
    <property type="evidence" value="ECO:0007669"/>
    <property type="project" value="UniProtKB-ARBA"/>
</dbReference>
<dbReference type="InterPro" id="IPR023198">
    <property type="entry name" value="PGP-like_dom2"/>
</dbReference>
<keyword evidence="4" id="KW-0460">Magnesium</keyword>
<dbReference type="SFLD" id="SFLDS00003">
    <property type="entry name" value="Haloacid_Dehalogenase"/>
    <property type="match status" value="1"/>
</dbReference>
<dbReference type="PANTHER" id="PTHR46193">
    <property type="entry name" value="6-PHOSPHOGLUCONATE PHOSPHATASE"/>
    <property type="match status" value="1"/>
</dbReference>
<reference evidence="6 7" key="1">
    <citation type="submission" date="2018-09" db="EMBL/GenBank/DDBJ databases">
        <title>Phylogenetic diversity of Pectobacterium and Dickeya strains causing blackleg disease of potato in Morocco.</title>
        <authorList>
            <person name="Oulghazi S."/>
            <person name="Moumni M."/>
            <person name="Faure D."/>
        </authorList>
    </citation>
    <scope>NUCLEOTIDE SEQUENCE [LARGE SCALE GENOMIC DNA]</scope>
    <source>
        <strain evidence="6 7">S1.15.11.2D</strain>
    </source>
</reference>
<evidence type="ECO:0000256" key="3">
    <source>
        <dbReference type="ARBA" id="ARBA00022723"/>
    </source>
</evidence>
<name>A0A419AW02_PECCA</name>
<evidence type="ECO:0000256" key="2">
    <source>
        <dbReference type="ARBA" id="ARBA00006171"/>
    </source>
</evidence>
<keyword evidence="5" id="KW-0119">Carbohydrate metabolism</keyword>
<evidence type="ECO:0000256" key="5">
    <source>
        <dbReference type="ARBA" id="ARBA00023277"/>
    </source>
</evidence>
<dbReference type="SUPFAM" id="SSF56784">
    <property type="entry name" value="HAD-like"/>
    <property type="match status" value="1"/>
</dbReference>
<dbReference type="InterPro" id="IPR051600">
    <property type="entry name" value="Beta-PGM-like"/>
</dbReference>
<dbReference type="GO" id="GO:0046872">
    <property type="term" value="F:metal ion binding"/>
    <property type="evidence" value="ECO:0007669"/>
    <property type="project" value="UniProtKB-KW"/>
</dbReference>
<dbReference type="Gene3D" id="1.10.150.240">
    <property type="entry name" value="Putative phosphatase, domain 2"/>
    <property type="match status" value="1"/>
</dbReference>
<dbReference type="InterPro" id="IPR023214">
    <property type="entry name" value="HAD_sf"/>
</dbReference>
<dbReference type="Pfam" id="PF13419">
    <property type="entry name" value="HAD_2"/>
    <property type="match status" value="1"/>
</dbReference>
<comment type="similarity">
    <text evidence="2">Belongs to the HAD-like hydrolase superfamily. CbbY/CbbZ/Gph/YieH family.</text>
</comment>
<dbReference type="PANTHER" id="PTHR46193:SF18">
    <property type="entry name" value="HEXITOL PHOSPHATASE B"/>
    <property type="match status" value="1"/>
</dbReference>
<dbReference type="InterPro" id="IPR006439">
    <property type="entry name" value="HAD-SF_hydro_IA"/>
</dbReference>
<dbReference type="Gene3D" id="3.40.50.1000">
    <property type="entry name" value="HAD superfamily/HAD-like"/>
    <property type="match status" value="1"/>
</dbReference>
<comment type="caution">
    <text evidence="6">The sequence shown here is derived from an EMBL/GenBank/DDBJ whole genome shotgun (WGS) entry which is preliminary data.</text>
</comment>
<organism evidence="6 7">
    <name type="scientific">Pectobacterium carotovorum</name>
    <name type="common">Erwinia carotovora</name>
    <dbReference type="NCBI Taxonomy" id="554"/>
    <lineage>
        <taxon>Bacteria</taxon>
        <taxon>Pseudomonadati</taxon>
        <taxon>Pseudomonadota</taxon>
        <taxon>Gammaproteobacteria</taxon>
        <taxon>Enterobacterales</taxon>
        <taxon>Pectobacteriaceae</taxon>
        <taxon>Pectobacterium</taxon>
    </lineage>
</organism>
<dbReference type="EMBL" id="QZDH01000023">
    <property type="protein sequence ID" value="RJL51221.1"/>
    <property type="molecule type" value="Genomic_DNA"/>
</dbReference>
<dbReference type="InterPro" id="IPR036412">
    <property type="entry name" value="HAD-like_sf"/>
</dbReference>
<dbReference type="AlphaFoldDB" id="A0A419AW02"/>
<evidence type="ECO:0000256" key="1">
    <source>
        <dbReference type="ARBA" id="ARBA00001946"/>
    </source>
</evidence>
<gene>
    <name evidence="6" type="ORF">D5071_11450</name>
</gene>
<proteinExistence type="inferred from homology"/>
<protein>
    <submittedName>
        <fullName evidence="6">HAD family phosphatase</fullName>
    </submittedName>
</protein>
<evidence type="ECO:0000313" key="7">
    <source>
        <dbReference type="Proteomes" id="UP000283655"/>
    </source>
</evidence>
<dbReference type="RefSeq" id="WP_119873808.1">
    <property type="nucleotide sequence ID" value="NZ_QZDH01000023.1"/>
</dbReference>
<comment type="cofactor">
    <cofactor evidence="1">
        <name>Mg(2+)</name>
        <dbReference type="ChEBI" id="CHEBI:18420"/>
    </cofactor>
</comment>
<keyword evidence="3" id="KW-0479">Metal-binding</keyword>
<evidence type="ECO:0000256" key="4">
    <source>
        <dbReference type="ARBA" id="ARBA00022842"/>
    </source>
</evidence>
<dbReference type="NCBIfam" id="TIGR01509">
    <property type="entry name" value="HAD-SF-IA-v3"/>
    <property type="match status" value="1"/>
</dbReference>
<accession>A0A419AW02</accession>
<dbReference type="SFLD" id="SFLDG01129">
    <property type="entry name" value="C1.5:_HAD__Beta-PGM__Phosphata"/>
    <property type="match status" value="1"/>
</dbReference>
<dbReference type="Proteomes" id="UP000283655">
    <property type="component" value="Unassembled WGS sequence"/>
</dbReference>